<proteinExistence type="inferred from homology"/>
<feature type="domain" description="Nitroreductase" evidence="3">
    <location>
        <begin position="6"/>
        <end position="69"/>
    </location>
</feature>
<comment type="similarity">
    <text evidence="1">Belongs to the nitroreductase family.</text>
</comment>
<dbReference type="AlphaFoldDB" id="A0A2J6WFI6"/>
<dbReference type="Proteomes" id="UP000237040">
    <property type="component" value="Unassembled WGS sequence"/>
</dbReference>
<dbReference type="InterPro" id="IPR029478">
    <property type="entry name" value="TM1586_NiRdase"/>
</dbReference>
<dbReference type="SUPFAM" id="SSF55469">
    <property type="entry name" value="FMN-dependent nitroreductase-like"/>
    <property type="match status" value="1"/>
</dbReference>
<dbReference type="EMBL" id="PNIL01000018">
    <property type="protein sequence ID" value="PMP68488.1"/>
    <property type="molecule type" value="Genomic_DNA"/>
</dbReference>
<name>A0A2J6WFI6_9BACT</name>
<reference evidence="5 6" key="1">
    <citation type="submission" date="2018-01" db="EMBL/GenBank/DDBJ databases">
        <title>Metagenomic assembled genomes from two thermal pools in the Uzon Caldera, Kamchatka, Russia.</title>
        <authorList>
            <person name="Wilkins L."/>
            <person name="Ettinger C."/>
        </authorList>
    </citation>
    <scope>NUCLEOTIDE SEQUENCE [LARGE SCALE GENOMIC DNA]</scope>
    <source>
        <strain evidence="5">ZAV-07</strain>
    </source>
</reference>
<protein>
    <submittedName>
        <fullName evidence="5">Nitroreductase</fullName>
    </submittedName>
</protein>
<dbReference type="GO" id="GO:0016491">
    <property type="term" value="F:oxidoreductase activity"/>
    <property type="evidence" value="ECO:0007669"/>
    <property type="project" value="UniProtKB-KW"/>
</dbReference>
<dbReference type="Pfam" id="PF00881">
    <property type="entry name" value="Nitroreductase"/>
    <property type="match status" value="1"/>
</dbReference>
<keyword evidence="2" id="KW-0560">Oxidoreductase</keyword>
<dbReference type="Gene3D" id="3.40.109.10">
    <property type="entry name" value="NADH Oxidase"/>
    <property type="match status" value="1"/>
</dbReference>
<dbReference type="InterPro" id="IPR000415">
    <property type="entry name" value="Nitroreductase-like"/>
</dbReference>
<evidence type="ECO:0000313" key="5">
    <source>
        <dbReference type="EMBL" id="PMP68488.1"/>
    </source>
</evidence>
<accession>A0A2J6WFI6</accession>
<gene>
    <name evidence="5" type="ORF">C0189_01070</name>
</gene>
<evidence type="ECO:0000259" key="3">
    <source>
        <dbReference type="Pfam" id="PF00881"/>
    </source>
</evidence>
<dbReference type="PANTHER" id="PTHR43673:SF10">
    <property type="entry name" value="NADH DEHYDROGENASE_NAD(P)H NITROREDUCTASE XCC3605-RELATED"/>
    <property type="match status" value="1"/>
</dbReference>
<comment type="caution">
    <text evidence="5">The sequence shown here is derived from an EMBL/GenBank/DDBJ whole genome shotgun (WGS) entry which is preliminary data.</text>
</comment>
<evidence type="ECO:0000259" key="4">
    <source>
        <dbReference type="Pfam" id="PF14512"/>
    </source>
</evidence>
<evidence type="ECO:0000256" key="1">
    <source>
        <dbReference type="ARBA" id="ARBA00007118"/>
    </source>
</evidence>
<organism evidence="5 6">
    <name type="scientific">Caldisericum exile</name>
    <dbReference type="NCBI Taxonomy" id="693075"/>
    <lineage>
        <taxon>Bacteria</taxon>
        <taxon>Pseudomonadati</taxon>
        <taxon>Caldisericota/Cryosericota group</taxon>
        <taxon>Caldisericota</taxon>
        <taxon>Caldisericia</taxon>
        <taxon>Caldisericales</taxon>
        <taxon>Caldisericaceae</taxon>
        <taxon>Caldisericum</taxon>
    </lineage>
</organism>
<evidence type="ECO:0000256" key="2">
    <source>
        <dbReference type="ARBA" id="ARBA00023002"/>
    </source>
</evidence>
<sequence length="170" mass="19125">MILEAILKRRSVRNYQEKDVEEEKLKEVLEAGRLAPSACNIQPWKFVVIKDKETRKKMVSACANQKFVGEAPVLIVGCITERGYLMGGWYDSNILDLGIALDHMTLQAAHLGLGTCWIGAFNEGEVKKLLNIPQNVRVAAILTLGYPRNGNIFEKDRKSLEEVVSFEKFS</sequence>
<evidence type="ECO:0000313" key="6">
    <source>
        <dbReference type="Proteomes" id="UP000237040"/>
    </source>
</evidence>
<dbReference type="RefSeq" id="WP_424586479.1">
    <property type="nucleotide sequence ID" value="NZ_JBNARP010000002.1"/>
</dbReference>
<dbReference type="Pfam" id="PF14512">
    <property type="entry name" value="TM1586_NiRdase"/>
    <property type="match status" value="1"/>
</dbReference>
<dbReference type="InterPro" id="IPR029479">
    <property type="entry name" value="Nitroreductase"/>
</dbReference>
<feature type="domain" description="Putative nitroreductase TM1586" evidence="4">
    <location>
        <begin position="96"/>
        <end position="167"/>
    </location>
</feature>
<dbReference type="PANTHER" id="PTHR43673">
    <property type="entry name" value="NAD(P)H NITROREDUCTASE YDGI-RELATED"/>
    <property type="match status" value="1"/>
</dbReference>